<dbReference type="AlphaFoldDB" id="A0A1L9T6J2"/>
<dbReference type="RefSeq" id="XP_040698709.1">
    <property type="nucleotide sequence ID" value="XM_040846670.1"/>
</dbReference>
<evidence type="ECO:0008006" key="3">
    <source>
        <dbReference type="Google" id="ProtNLM"/>
    </source>
</evidence>
<protein>
    <recommendedName>
        <fullName evidence="3">Transcription factor domain-containing protein</fullName>
    </recommendedName>
</protein>
<organism evidence="1 2">
    <name type="scientific">Aspergillus sydowii CBS 593.65</name>
    <dbReference type="NCBI Taxonomy" id="1036612"/>
    <lineage>
        <taxon>Eukaryota</taxon>
        <taxon>Fungi</taxon>
        <taxon>Dikarya</taxon>
        <taxon>Ascomycota</taxon>
        <taxon>Pezizomycotina</taxon>
        <taxon>Eurotiomycetes</taxon>
        <taxon>Eurotiomycetidae</taxon>
        <taxon>Eurotiales</taxon>
        <taxon>Aspergillaceae</taxon>
        <taxon>Aspergillus</taxon>
        <taxon>Aspergillus subgen. Nidulantes</taxon>
    </lineage>
</organism>
<dbReference type="PANTHER" id="PTHR47785">
    <property type="entry name" value="ZN(II)2CYS6 TRANSCRIPTION FACTOR (EUROFUNG)-RELATED-RELATED"/>
    <property type="match status" value="1"/>
</dbReference>
<dbReference type="GeneID" id="63762743"/>
<dbReference type="EMBL" id="KV878593">
    <property type="protein sequence ID" value="OJJ54903.1"/>
    <property type="molecule type" value="Genomic_DNA"/>
</dbReference>
<evidence type="ECO:0000313" key="2">
    <source>
        <dbReference type="Proteomes" id="UP000184356"/>
    </source>
</evidence>
<dbReference type="OrthoDB" id="3364175at2759"/>
<dbReference type="InterPro" id="IPR053181">
    <property type="entry name" value="EcdB-like_regulator"/>
</dbReference>
<dbReference type="Proteomes" id="UP000184356">
    <property type="component" value="Unassembled WGS sequence"/>
</dbReference>
<reference evidence="2" key="1">
    <citation type="journal article" date="2017" name="Genome Biol.">
        <title>Comparative genomics reveals high biological diversity and specific adaptations in the industrially and medically important fungal genus Aspergillus.</title>
        <authorList>
            <person name="de Vries R.P."/>
            <person name="Riley R."/>
            <person name="Wiebenga A."/>
            <person name="Aguilar-Osorio G."/>
            <person name="Amillis S."/>
            <person name="Uchima C.A."/>
            <person name="Anderluh G."/>
            <person name="Asadollahi M."/>
            <person name="Askin M."/>
            <person name="Barry K."/>
            <person name="Battaglia E."/>
            <person name="Bayram O."/>
            <person name="Benocci T."/>
            <person name="Braus-Stromeyer S.A."/>
            <person name="Caldana C."/>
            <person name="Canovas D."/>
            <person name="Cerqueira G.C."/>
            <person name="Chen F."/>
            <person name="Chen W."/>
            <person name="Choi C."/>
            <person name="Clum A."/>
            <person name="Dos Santos R.A."/>
            <person name="Damasio A.R."/>
            <person name="Diallinas G."/>
            <person name="Emri T."/>
            <person name="Fekete E."/>
            <person name="Flipphi M."/>
            <person name="Freyberg S."/>
            <person name="Gallo A."/>
            <person name="Gournas C."/>
            <person name="Habgood R."/>
            <person name="Hainaut M."/>
            <person name="Harispe M.L."/>
            <person name="Henrissat B."/>
            <person name="Hilden K.S."/>
            <person name="Hope R."/>
            <person name="Hossain A."/>
            <person name="Karabika E."/>
            <person name="Karaffa L."/>
            <person name="Karanyi Z."/>
            <person name="Krasevec N."/>
            <person name="Kuo A."/>
            <person name="Kusch H."/>
            <person name="LaButti K."/>
            <person name="Lagendijk E.L."/>
            <person name="Lapidus A."/>
            <person name="Levasseur A."/>
            <person name="Lindquist E."/>
            <person name="Lipzen A."/>
            <person name="Logrieco A.F."/>
            <person name="MacCabe A."/>
            <person name="Maekelae M.R."/>
            <person name="Malavazi I."/>
            <person name="Melin P."/>
            <person name="Meyer V."/>
            <person name="Mielnichuk N."/>
            <person name="Miskei M."/>
            <person name="Molnar A.P."/>
            <person name="Mule G."/>
            <person name="Ngan C.Y."/>
            <person name="Orejas M."/>
            <person name="Orosz E."/>
            <person name="Ouedraogo J.P."/>
            <person name="Overkamp K.M."/>
            <person name="Park H.-S."/>
            <person name="Perrone G."/>
            <person name="Piumi F."/>
            <person name="Punt P.J."/>
            <person name="Ram A.F."/>
            <person name="Ramon A."/>
            <person name="Rauscher S."/>
            <person name="Record E."/>
            <person name="Riano-Pachon D.M."/>
            <person name="Robert V."/>
            <person name="Roehrig J."/>
            <person name="Ruller R."/>
            <person name="Salamov A."/>
            <person name="Salih N.S."/>
            <person name="Samson R.A."/>
            <person name="Sandor E."/>
            <person name="Sanguinetti M."/>
            <person name="Schuetze T."/>
            <person name="Sepcic K."/>
            <person name="Shelest E."/>
            <person name="Sherlock G."/>
            <person name="Sophianopoulou V."/>
            <person name="Squina F.M."/>
            <person name="Sun H."/>
            <person name="Susca A."/>
            <person name="Todd R.B."/>
            <person name="Tsang A."/>
            <person name="Unkles S.E."/>
            <person name="van de Wiele N."/>
            <person name="van Rossen-Uffink D."/>
            <person name="Oliveira J.V."/>
            <person name="Vesth T.C."/>
            <person name="Visser J."/>
            <person name="Yu J.-H."/>
            <person name="Zhou M."/>
            <person name="Andersen M.R."/>
            <person name="Archer D.B."/>
            <person name="Baker S.E."/>
            <person name="Benoit I."/>
            <person name="Brakhage A.A."/>
            <person name="Braus G.H."/>
            <person name="Fischer R."/>
            <person name="Frisvad J.C."/>
            <person name="Goldman G.H."/>
            <person name="Houbraken J."/>
            <person name="Oakley B."/>
            <person name="Pocsi I."/>
            <person name="Scazzocchio C."/>
            <person name="Seiboth B."/>
            <person name="vanKuyk P.A."/>
            <person name="Wortman J."/>
            <person name="Dyer P.S."/>
            <person name="Grigoriev I.V."/>
        </authorList>
    </citation>
    <scope>NUCLEOTIDE SEQUENCE [LARGE SCALE GENOMIC DNA]</scope>
    <source>
        <strain evidence="2">CBS 593.65</strain>
    </source>
</reference>
<name>A0A1L9T6J2_9EURO</name>
<proteinExistence type="predicted"/>
<sequence length="296" mass="33694">MRCTPMVHPHGDTNLDSGAMAHISQSTATPGQHNPRMEQDETNQRITIHSDEYYYFSRNVWLRARLNRIISEMYTTDQAYCKPENVASIVTEISLELECWYRSLPMDLHFTRDVKSFQIRQPRMSTRLKEISLRYHSCLLALNRPVLYWVLYEDLENSNPTPSSSSASGIVYAEQQPESWLFPSCRKCIESAKMIILTLLSWARQCEGGEGEGMVSLTWCETQLLVGSFAVLLSVQTATSFSYAFPDAIDIGHLLDTVEELLSTFGTLSLADRQTLEILLNMKRNFEVSSPVALMT</sequence>
<dbReference type="CDD" id="cd12148">
    <property type="entry name" value="fungal_TF_MHR"/>
    <property type="match status" value="1"/>
</dbReference>
<gene>
    <name evidence="1" type="ORF">ASPSYDRAFT_435077</name>
</gene>
<dbReference type="VEuPathDB" id="FungiDB:ASPSYDRAFT_435077"/>
<evidence type="ECO:0000313" key="1">
    <source>
        <dbReference type="EMBL" id="OJJ54903.1"/>
    </source>
</evidence>
<keyword evidence="2" id="KW-1185">Reference proteome</keyword>
<accession>A0A1L9T6J2</accession>